<dbReference type="EMBL" id="GGEC01000911">
    <property type="protein sequence ID" value="MBW81394.1"/>
    <property type="molecule type" value="Transcribed_RNA"/>
</dbReference>
<protein>
    <submittedName>
        <fullName evidence="1">Uncharacterized protein</fullName>
    </submittedName>
</protein>
<accession>A0A2P2IJJ6</accession>
<evidence type="ECO:0000313" key="1">
    <source>
        <dbReference type="EMBL" id="MBW81394.1"/>
    </source>
</evidence>
<dbReference type="AlphaFoldDB" id="A0A2P2IJJ6"/>
<proteinExistence type="predicted"/>
<reference evidence="1" key="1">
    <citation type="submission" date="2018-02" db="EMBL/GenBank/DDBJ databases">
        <title>Rhizophora mucronata_Transcriptome.</title>
        <authorList>
            <person name="Meera S.P."/>
            <person name="Sreeshan A."/>
            <person name="Augustine A."/>
        </authorList>
    </citation>
    <scope>NUCLEOTIDE SEQUENCE</scope>
    <source>
        <tissue evidence="1">Leaf</tissue>
    </source>
</reference>
<sequence length="64" mass="7668">MSNIYHELKLPCINKQQGNFLYLIIMTRITIINFDANLESISKTFKFHFYADKIKASMRKEWPI</sequence>
<organism evidence="1">
    <name type="scientific">Rhizophora mucronata</name>
    <name type="common">Asiatic mangrove</name>
    <dbReference type="NCBI Taxonomy" id="61149"/>
    <lineage>
        <taxon>Eukaryota</taxon>
        <taxon>Viridiplantae</taxon>
        <taxon>Streptophyta</taxon>
        <taxon>Embryophyta</taxon>
        <taxon>Tracheophyta</taxon>
        <taxon>Spermatophyta</taxon>
        <taxon>Magnoliopsida</taxon>
        <taxon>eudicotyledons</taxon>
        <taxon>Gunneridae</taxon>
        <taxon>Pentapetalae</taxon>
        <taxon>rosids</taxon>
        <taxon>fabids</taxon>
        <taxon>Malpighiales</taxon>
        <taxon>Rhizophoraceae</taxon>
        <taxon>Rhizophora</taxon>
    </lineage>
</organism>
<name>A0A2P2IJJ6_RHIMU</name>